<dbReference type="FunFam" id="1.10.510.10:FF:000054">
    <property type="entry name" value="Mitogen-activated protein kinase kinase kinase 5"/>
    <property type="match status" value="1"/>
</dbReference>
<dbReference type="InterPro" id="IPR025136">
    <property type="entry name" value="MAP3K_TRAF-bd"/>
</dbReference>
<feature type="region of interest" description="Disordered" evidence="16">
    <location>
        <begin position="857"/>
        <end position="893"/>
    </location>
</feature>
<proteinExistence type="inferred from homology"/>
<evidence type="ECO:0000256" key="14">
    <source>
        <dbReference type="PROSITE-ProRule" id="PRU10141"/>
    </source>
</evidence>
<evidence type="ECO:0000256" key="12">
    <source>
        <dbReference type="ARBA" id="ARBA00047559"/>
    </source>
</evidence>
<dbReference type="SMART" id="SM00220">
    <property type="entry name" value="S_TKc"/>
    <property type="match status" value="1"/>
</dbReference>
<dbReference type="GO" id="GO:0046872">
    <property type="term" value="F:metal ion binding"/>
    <property type="evidence" value="ECO:0007669"/>
    <property type="project" value="UniProtKB-KW"/>
</dbReference>
<feature type="coiled-coil region" evidence="15">
    <location>
        <begin position="1085"/>
        <end position="1112"/>
    </location>
</feature>
<dbReference type="Proteomes" id="UP000770717">
    <property type="component" value="Unassembled WGS sequence"/>
</dbReference>
<comment type="catalytic activity">
    <reaction evidence="12">
        <text>L-threonyl-[protein] + ATP = O-phospho-L-threonyl-[protein] + ADP + H(+)</text>
        <dbReference type="Rhea" id="RHEA:46608"/>
        <dbReference type="Rhea" id="RHEA-COMP:11060"/>
        <dbReference type="Rhea" id="RHEA-COMP:11605"/>
        <dbReference type="ChEBI" id="CHEBI:15378"/>
        <dbReference type="ChEBI" id="CHEBI:30013"/>
        <dbReference type="ChEBI" id="CHEBI:30616"/>
        <dbReference type="ChEBI" id="CHEBI:61977"/>
        <dbReference type="ChEBI" id="CHEBI:456216"/>
        <dbReference type="EC" id="2.7.11.25"/>
    </reaction>
</comment>
<evidence type="ECO:0000256" key="5">
    <source>
        <dbReference type="ARBA" id="ARBA00022679"/>
    </source>
</evidence>
<dbReference type="OrthoDB" id="275301at2759"/>
<dbReference type="PROSITE" id="PS00108">
    <property type="entry name" value="PROTEIN_KINASE_ST"/>
    <property type="match status" value="1"/>
</dbReference>
<keyword evidence="8" id="KW-0418">Kinase</keyword>
<evidence type="ECO:0000256" key="8">
    <source>
        <dbReference type="ARBA" id="ARBA00022777"/>
    </source>
</evidence>
<comment type="cofactor">
    <cofactor evidence="1">
        <name>Mg(2+)</name>
        <dbReference type="ChEBI" id="CHEBI:18420"/>
    </cofactor>
</comment>
<evidence type="ECO:0000256" key="3">
    <source>
        <dbReference type="ARBA" id="ARBA00012406"/>
    </source>
</evidence>
<dbReference type="InterPro" id="IPR001660">
    <property type="entry name" value="SAM"/>
</dbReference>
<evidence type="ECO:0000259" key="17">
    <source>
        <dbReference type="PROSITE" id="PS50011"/>
    </source>
</evidence>
<dbReference type="Pfam" id="PF20309">
    <property type="entry name" value="DRHyd-ASK"/>
    <property type="match status" value="1"/>
</dbReference>
<feature type="compositionally biased region" description="Low complexity" evidence="16">
    <location>
        <begin position="827"/>
        <end position="838"/>
    </location>
</feature>
<dbReference type="Pfam" id="PF13281">
    <property type="entry name" value="MAP3K_TRAF_bd"/>
    <property type="match status" value="1"/>
</dbReference>
<gene>
    <name evidence="18" type="ORF">GDO78_008671</name>
</gene>
<dbReference type="Gene3D" id="3.30.200.20">
    <property type="entry name" value="Phosphorylase Kinase, domain 1"/>
    <property type="match status" value="1"/>
</dbReference>
<feature type="region of interest" description="Disordered" evidence="16">
    <location>
        <begin position="1033"/>
        <end position="1055"/>
    </location>
</feature>
<sequence>MPGEPQYSAPCGAPAACSLSEPPASGEGAQWLSKQRSLRVVYVLNDSLKAAMGGSPESGALHCLRRACDSEGAQLSSVNFGELDFGETAVLDTFYDADVAVVDMSDVGRQPSLFYHLGVRESFDMANNVIIYHDTDPDTSLSLKDMVAQKNTASSGNYYFISYIATPSGDYFCCESDAQRRASEYMQPNWDNLLGPLCVPLIDRFIGLLKDIHVTSCAYYKETLLNDIRKAREKYQGDELAKELARIKLRMDNTEVLTSDIVINLLLSYRDIQDYDAMVKLVETLEMLPTCDLADQHNIKFHYTFALNRRNNAGDREKALHVMLQMLQACDQPAPDLFCLCGRIYKDMFLDSDCKDVKSRESAIEWYRKGFDLQPSLYSGINLAVLLIVAGQQFESSIELRKIGVRLNSLLGRKGSLEKMNNYWDVGQFFIVSMLASDIGKAVQAAERLFKLKPPVWYLRSVVQNLLLIQRFKKLNTEHSPRQERLNFWMDIIVEATKEFCTLVKEIITDVVGSTVELEGEADGDTLEYEYDYDENGDRVILGKGTYGVVYAGRDLSNQVRIAIKEIPERDSRYSQPLHEEIALHKYLKHRNIVQYLGSVSEDGYIKIFMEQVPGGSLSVLLRSKWGPMKEPTIKFYTKQILEGLKYLHENQIVHRDIKGDNVLVNTYSGVVKISDFGTSKRLAGVNPCTETFTGTLQYMAPEIIDKGPRGYGAPADIWSLGCTIIEMATGRPPFHELGEPQAAMFKVGMFKIHPEIPESLSAEARAFILLCFEPDPVKRATAADLLRDFFLKQANKGKKSKIAFKPSDYNRSPSLPLPVPGELAGSSSSEHGSVSPDSDAKHELFFERVKRSDLESPSNKAPIANLLSVPDEGSVSEDRSTPPSPDERDSGLFLLRKDSERRAILYKILKEEQNKVSSNLQECLMQSSEDVQLSVTHIKQIINILRDFIRSPEHRVMASTISKLKVDLDFDSTSINQIQLVLFGFQDAVNKVLRNHLIRPHWMFAMDNIIRRAVQAAVTILIPELRTHLGPASESEGVEKEVEDEDYQPVQKTSSEEAVLTSGVSTLSSVVSHETQGHQLNLQLGKLKQETNRLLEDLVQKEKEYQFLLKQCLEQRSHDLHLLQIKSSTDLPRSASYVSIGINRDQELVDWLRQQGAAEEVVEQFVEEDYTLYDVLQDVTKEDLKNLKLRGGPLCRIWKAISKHRKPKKILGVDN</sequence>
<evidence type="ECO:0000256" key="9">
    <source>
        <dbReference type="ARBA" id="ARBA00022840"/>
    </source>
</evidence>
<evidence type="ECO:0000313" key="18">
    <source>
        <dbReference type="EMBL" id="KAG9485707.1"/>
    </source>
</evidence>
<dbReference type="GO" id="GO:0004709">
    <property type="term" value="F:MAP kinase kinase kinase activity"/>
    <property type="evidence" value="ECO:0007669"/>
    <property type="project" value="UniProtKB-EC"/>
</dbReference>
<keyword evidence="9 14" id="KW-0067">ATP-binding</keyword>
<keyword evidence="6" id="KW-0479">Metal-binding</keyword>
<evidence type="ECO:0000256" key="1">
    <source>
        <dbReference type="ARBA" id="ARBA00001946"/>
    </source>
</evidence>
<dbReference type="PANTHER" id="PTHR11584:SF363">
    <property type="entry name" value="MITOGEN-ACTIVATED PROTEIN KINASE KINASE KINASE 15"/>
    <property type="match status" value="1"/>
</dbReference>
<dbReference type="InterPro" id="IPR013761">
    <property type="entry name" value="SAM/pointed_sf"/>
</dbReference>
<dbReference type="InterPro" id="IPR008271">
    <property type="entry name" value="Ser/Thr_kinase_AS"/>
</dbReference>
<dbReference type="InterPro" id="IPR017441">
    <property type="entry name" value="Protein_kinase_ATP_BS"/>
</dbReference>
<comment type="catalytic activity">
    <reaction evidence="13">
        <text>L-seryl-[protein] + ATP = O-phospho-L-seryl-[protein] + ADP + H(+)</text>
        <dbReference type="Rhea" id="RHEA:17989"/>
        <dbReference type="Rhea" id="RHEA-COMP:9863"/>
        <dbReference type="Rhea" id="RHEA-COMP:11604"/>
        <dbReference type="ChEBI" id="CHEBI:15378"/>
        <dbReference type="ChEBI" id="CHEBI:29999"/>
        <dbReference type="ChEBI" id="CHEBI:30616"/>
        <dbReference type="ChEBI" id="CHEBI:83421"/>
        <dbReference type="ChEBI" id="CHEBI:456216"/>
        <dbReference type="EC" id="2.7.11.25"/>
    </reaction>
</comment>
<dbReference type="PROSITE" id="PS00107">
    <property type="entry name" value="PROTEIN_KINASE_ATP"/>
    <property type="match status" value="1"/>
</dbReference>
<evidence type="ECO:0000256" key="15">
    <source>
        <dbReference type="SAM" id="Coils"/>
    </source>
</evidence>
<comment type="similarity">
    <text evidence="2">Belongs to the protein kinase superfamily. STE Ser/Thr protein kinase family. MAP kinase kinase kinase subfamily.</text>
</comment>
<evidence type="ECO:0000256" key="11">
    <source>
        <dbReference type="ARBA" id="ARBA00023054"/>
    </source>
</evidence>
<keyword evidence="10" id="KW-0460">Magnesium</keyword>
<dbReference type="SMART" id="SM00454">
    <property type="entry name" value="SAM"/>
    <property type="match status" value="1"/>
</dbReference>
<dbReference type="CDD" id="cd06624">
    <property type="entry name" value="STKc_ASK"/>
    <property type="match status" value="1"/>
</dbReference>
<dbReference type="GO" id="GO:0033554">
    <property type="term" value="P:cellular response to stress"/>
    <property type="evidence" value="ECO:0007669"/>
    <property type="project" value="TreeGrafter"/>
</dbReference>
<feature type="compositionally biased region" description="Basic and acidic residues" evidence="16">
    <location>
        <begin position="877"/>
        <end position="893"/>
    </location>
</feature>
<evidence type="ECO:0000256" key="2">
    <source>
        <dbReference type="ARBA" id="ARBA00006529"/>
    </source>
</evidence>
<evidence type="ECO:0000256" key="10">
    <source>
        <dbReference type="ARBA" id="ARBA00022842"/>
    </source>
</evidence>
<feature type="domain" description="Protein kinase" evidence="17">
    <location>
        <begin position="536"/>
        <end position="792"/>
    </location>
</feature>
<feature type="region of interest" description="Disordered" evidence="16">
    <location>
        <begin position="803"/>
        <end position="840"/>
    </location>
</feature>
<name>A0A8J6KAE1_ELECQ</name>
<comment type="caution">
    <text evidence="18">The sequence shown here is derived from an EMBL/GenBank/DDBJ whole genome shotgun (WGS) entry which is preliminary data.</text>
</comment>
<reference evidence="18" key="1">
    <citation type="thesis" date="2020" institute="ProQuest LLC" country="789 East Eisenhower Parkway, Ann Arbor, MI, USA">
        <title>Comparative Genomics and Chromosome Evolution.</title>
        <authorList>
            <person name="Mudd A.B."/>
        </authorList>
    </citation>
    <scope>NUCLEOTIDE SEQUENCE</scope>
    <source>
        <strain evidence="18">HN-11 Male</strain>
        <tissue evidence="18">Kidney and liver</tissue>
    </source>
</reference>
<keyword evidence="5" id="KW-0808">Transferase</keyword>
<dbReference type="FunFam" id="3.30.200.20:FF:000067">
    <property type="entry name" value="Mitogen-activated protein kinase kinase kinase 5"/>
    <property type="match status" value="1"/>
</dbReference>
<evidence type="ECO:0000256" key="4">
    <source>
        <dbReference type="ARBA" id="ARBA00022527"/>
    </source>
</evidence>
<dbReference type="EC" id="2.7.11.25" evidence="3"/>
<dbReference type="Pfam" id="PF20302">
    <property type="entry name" value="HisK-N-like"/>
    <property type="match status" value="1"/>
</dbReference>
<feature type="binding site" evidence="14">
    <location>
        <position position="565"/>
    </location>
    <ligand>
        <name>ATP</name>
        <dbReference type="ChEBI" id="CHEBI:30616"/>
    </ligand>
</feature>
<dbReference type="AlphaFoldDB" id="A0A8J6KAE1"/>
<dbReference type="InterPro" id="IPR011009">
    <property type="entry name" value="Kinase-like_dom_sf"/>
</dbReference>
<dbReference type="EMBL" id="WNTK01000004">
    <property type="protein sequence ID" value="KAG9485707.1"/>
    <property type="molecule type" value="Genomic_DNA"/>
</dbReference>
<keyword evidence="7 14" id="KW-0547">Nucleotide-binding</keyword>
<dbReference type="InterPro" id="IPR046872">
    <property type="entry name" value="DRHyd-ASK"/>
</dbReference>
<keyword evidence="19" id="KW-1185">Reference proteome</keyword>
<protein>
    <recommendedName>
        <fullName evidence="3">mitogen-activated protein kinase kinase kinase</fullName>
        <ecNumber evidence="3">2.7.11.25</ecNumber>
    </recommendedName>
</protein>
<evidence type="ECO:0000256" key="7">
    <source>
        <dbReference type="ARBA" id="ARBA00022741"/>
    </source>
</evidence>
<dbReference type="InterPro" id="IPR000719">
    <property type="entry name" value="Prot_kinase_dom"/>
</dbReference>
<dbReference type="SUPFAM" id="SSF47769">
    <property type="entry name" value="SAM/Pointed domain"/>
    <property type="match status" value="1"/>
</dbReference>
<dbReference type="InterPro" id="IPR046873">
    <property type="entry name" value="HisK-N-like"/>
</dbReference>
<dbReference type="Gene3D" id="1.10.510.10">
    <property type="entry name" value="Transferase(Phosphotransferase) domain 1"/>
    <property type="match status" value="1"/>
</dbReference>
<dbReference type="PANTHER" id="PTHR11584">
    <property type="entry name" value="SERINE/THREONINE PROTEIN KINASE"/>
    <property type="match status" value="1"/>
</dbReference>
<dbReference type="SUPFAM" id="SSF56112">
    <property type="entry name" value="Protein kinase-like (PK-like)"/>
    <property type="match status" value="1"/>
</dbReference>
<evidence type="ECO:0000256" key="6">
    <source>
        <dbReference type="ARBA" id="ARBA00022723"/>
    </source>
</evidence>
<keyword evidence="11 15" id="KW-0175">Coiled coil</keyword>
<evidence type="ECO:0000256" key="16">
    <source>
        <dbReference type="SAM" id="MobiDB-lite"/>
    </source>
</evidence>
<dbReference type="GO" id="GO:0005524">
    <property type="term" value="F:ATP binding"/>
    <property type="evidence" value="ECO:0007669"/>
    <property type="project" value="UniProtKB-UniRule"/>
</dbReference>
<evidence type="ECO:0000313" key="19">
    <source>
        <dbReference type="Proteomes" id="UP000770717"/>
    </source>
</evidence>
<dbReference type="Pfam" id="PF00069">
    <property type="entry name" value="Pkinase"/>
    <property type="match status" value="1"/>
</dbReference>
<evidence type="ECO:0000256" key="13">
    <source>
        <dbReference type="ARBA" id="ARBA00048329"/>
    </source>
</evidence>
<dbReference type="PROSITE" id="PS50011">
    <property type="entry name" value="PROTEIN_KINASE_DOM"/>
    <property type="match status" value="1"/>
</dbReference>
<keyword evidence="4" id="KW-0723">Serine/threonine-protein kinase</keyword>
<accession>A0A8J6KAE1</accession>
<organism evidence="18 19">
    <name type="scientific">Eleutherodactylus coqui</name>
    <name type="common">Puerto Rican coqui</name>
    <dbReference type="NCBI Taxonomy" id="57060"/>
    <lineage>
        <taxon>Eukaryota</taxon>
        <taxon>Metazoa</taxon>
        <taxon>Chordata</taxon>
        <taxon>Craniata</taxon>
        <taxon>Vertebrata</taxon>
        <taxon>Euteleostomi</taxon>
        <taxon>Amphibia</taxon>
        <taxon>Batrachia</taxon>
        <taxon>Anura</taxon>
        <taxon>Neobatrachia</taxon>
        <taxon>Hyloidea</taxon>
        <taxon>Eleutherodactylidae</taxon>
        <taxon>Eleutherodactylinae</taxon>
        <taxon>Eleutherodactylus</taxon>
        <taxon>Eleutherodactylus</taxon>
    </lineage>
</organism>
<dbReference type="Gene3D" id="1.10.150.50">
    <property type="entry name" value="Transcription Factor, Ets-1"/>
    <property type="match status" value="1"/>
</dbReference>